<dbReference type="GO" id="GO:0008270">
    <property type="term" value="F:zinc ion binding"/>
    <property type="evidence" value="ECO:0007669"/>
    <property type="project" value="UniProtKB-KW"/>
</dbReference>
<dbReference type="InterPro" id="IPR011042">
    <property type="entry name" value="6-blade_b-propeller_TolB-like"/>
</dbReference>
<dbReference type="AlphaFoldDB" id="A0A8S3QKN6"/>
<evidence type="ECO:0000256" key="1">
    <source>
        <dbReference type="ARBA" id="ARBA00022737"/>
    </source>
</evidence>
<feature type="domain" description="B box-type" evidence="6">
    <location>
        <begin position="112"/>
        <end position="162"/>
    </location>
</feature>
<feature type="compositionally biased region" description="Basic residues" evidence="5">
    <location>
        <begin position="1"/>
        <end position="10"/>
    </location>
</feature>
<feature type="region of interest" description="Disordered" evidence="5">
    <location>
        <begin position="1"/>
        <end position="52"/>
    </location>
</feature>
<keyword evidence="8" id="KW-1185">Reference proteome</keyword>
<dbReference type="PANTHER" id="PTHR25462:SF296">
    <property type="entry name" value="MEIOTIC P26, ISOFORM F"/>
    <property type="match status" value="1"/>
</dbReference>
<protein>
    <recommendedName>
        <fullName evidence="6">B box-type domain-containing protein</fullName>
    </recommendedName>
</protein>
<dbReference type="OrthoDB" id="6162638at2759"/>
<evidence type="ECO:0000313" key="7">
    <source>
        <dbReference type="EMBL" id="CAG2196156.1"/>
    </source>
</evidence>
<organism evidence="7 8">
    <name type="scientific">Mytilus edulis</name>
    <name type="common">Blue mussel</name>
    <dbReference type="NCBI Taxonomy" id="6550"/>
    <lineage>
        <taxon>Eukaryota</taxon>
        <taxon>Metazoa</taxon>
        <taxon>Spiralia</taxon>
        <taxon>Lophotrochozoa</taxon>
        <taxon>Mollusca</taxon>
        <taxon>Bivalvia</taxon>
        <taxon>Autobranchia</taxon>
        <taxon>Pteriomorphia</taxon>
        <taxon>Mytilida</taxon>
        <taxon>Mytiloidea</taxon>
        <taxon>Mytilidae</taxon>
        <taxon>Mytilinae</taxon>
        <taxon>Mytilus</taxon>
    </lineage>
</organism>
<dbReference type="PROSITE" id="PS51125">
    <property type="entry name" value="NHL"/>
    <property type="match status" value="1"/>
</dbReference>
<dbReference type="PROSITE" id="PS50119">
    <property type="entry name" value="ZF_BBOX"/>
    <property type="match status" value="1"/>
</dbReference>
<evidence type="ECO:0000313" key="8">
    <source>
        <dbReference type="Proteomes" id="UP000683360"/>
    </source>
</evidence>
<dbReference type="SUPFAM" id="SSF63829">
    <property type="entry name" value="Calcium-dependent phosphotriesterase"/>
    <property type="match status" value="1"/>
</dbReference>
<dbReference type="EMBL" id="CAJPWZ010000547">
    <property type="protein sequence ID" value="CAG2196156.1"/>
    <property type="molecule type" value="Genomic_DNA"/>
</dbReference>
<keyword evidence="1" id="KW-0677">Repeat</keyword>
<proteinExistence type="predicted"/>
<dbReference type="PANTHER" id="PTHR25462">
    <property type="entry name" value="BONUS, ISOFORM C-RELATED"/>
    <property type="match status" value="1"/>
</dbReference>
<evidence type="ECO:0000256" key="4">
    <source>
        <dbReference type="SAM" id="Coils"/>
    </source>
</evidence>
<dbReference type="Pfam" id="PF25292">
    <property type="entry name" value="Beta-prop_CGLA"/>
    <property type="match status" value="1"/>
</dbReference>
<dbReference type="InterPro" id="IPR000315">
    <property type="entry name" value="Znf_B-box"/>
</dbReference>
<sequence>MPRGRGRRRRQDPVGGGRELRIRRAPMEQQQPPVRNERRRPQVEVDEDAPVVRRRRVDEPQLVALQPDVELQENEPQLAALAKNDIWIIVLSRSSHAVKLFQMHSMHRSMATNSSNCGVGENLQINEQSVVWCSKCDEGLCEECTNHHAVSNASKSHETVSIAEYKKLPTEVIHSAQTCKLHNEKFELFCRDHDCPCCQKCVNSHNDCKSLTDINELIKNIKTSNAFYEFEQTLLEVVQNIKQLRTNRRENLTLLENKKREIEAEIKQSRIHINHHLDKLQDDLIKELVRVEQKEKRKIEKLLTTLKKKESDIIEVQENIATIKQHAPELQTFLTMKNIEKDIAVEEKIIQLITTSGSTNQVNISFQINKSLQEISAIVQNFGEINVSSDPCDFPIQKRKDRQAQIMVTFPTRNIDNLTLKLQKRINTAGLSNVHSCALLPGDKMVFSCTKQYKIKVFKSDGSKDFQIKKIGPTFNVVFIGDDSIAVTSGFGNQINIIDLKKHKLKKSIQIDSYNSGVVYKDGHLIYCAGSKGLQMIRLNDETVTNVSNSELRDYAYVTALGDKLFYTDYRYHRVTCCDNHGIILWTFDDSSVLMYPLGISVDNDGNVYVAGNYTHNVVIISPDGQRYRQLLSSDDGLKNPWGLHYDTSTNKLLVANRFNEAFLFDIK</sequence>
<dbReference type="SUPFAM" id="SSF57845">
    <property type="entry name" value="B-box zinc-binding domain"/>
    <property type="match status" value="1"/>
</dbReference>
<feature type="repeat" description="NHL" evidence="3">
    <location>
        <begin position="594"/>
        <end position="624"/>
    </location>
</feature>
<feature type="coiled-coil region" evidence="4">
    <location>
        <begin position="241"/>
        <end position="326"/>
    </location>
</feature>
<comment type="caution">
    <text evidence="7">The sequence shown here is derived from an EMBL/GenBank/DDBJ whole genome shotgun (WGS) entry which is preliminary data.</text>
</comment>
<gene>
    <name evidence="7" type="ORF">MEDL_11047</name>
</gene>
<reference evidence="7" key="1">
    <citation type="submission" date="2021-03" db="EMBL/GenBank/DDBJ databases">
        <authorList>
            <person name="Bekaert M."/>
        </authorList>
    </citation>
    <scope>NUCLEOTIDE SEQUENCE</scope>
</reference>
<keyword evidence="2" id="KW-0862">Zinc</keyword>
<keyword evidence="4" id="KW-0175">Coiled coil</keyword>
<dbReference type="InterPro" id="IPR057420">
    <property type="entry name" value="Beta-prop_CGLA"/>
</dbReference>
<accession>A0A8S3QKN6</accession>
<keyword evidence="2" id="KW-0479">Metal-binding</keyword>
<name>A0A8S3QKN6_MYTED</name>
<dbReference type="InterPro" id="IPR001258">
    <property type="entry name" value="NHL_repeat"/>
</dbReference>
<evidence type="ECO:0000259" key="6">
    <source>
        <dbReference type="PROSITE" id="PS50119"/>
    </source>
</evidence>
<dbReference type="Proteomes" id="UP000683360">
    <property type="component" value="Unassembled WGS sequence"/>
</dbReference>
<dbReference type="InterPro" id="IPR047153">
    <property type="entry name" value="TRIM45/56/19-like"/>
</dbReference>
<dbReference type="Gene3D" id="2.120.10.30">
    <property type="entry name" value="TolB, C-terminal domain"/>
    <property type="match status" value="1"/>
</dbReference>
<dbReference type="Gene3D" id="3.30.160.60">
    <property type="entry name" value="Classic Zinc Finger"/>
    <property type="match status" value="1"/>
</dbReference>
<evidence type="ECO:0000256" key="2">
    <source>
        <dbReference type="PROSITE-ProRule" id="PRU00024"/>
    </source>
</evidence>
<evidence type="ECO:0000256" key="3">
    <source>
        <dbReference type="PROSITE-ProRule" id="PRU00504"/>
    </source>
</evidence>
<keyword evidence="2" id="KW-0863">Zinc-finger</keyword>
<evidence type="ECO:0000256" key="5">
    <source>
        <dbReference type="SAM" id="MobiDB-lite"/>
    </source>
</evidence>